<dbReference type="InterPro" id="IPR043128">
    <property type="entry name" value="Rev_trsase/Diguanyl_cyclase"/>
</dbReference>
<proteinExistence type="predicted"/>
<sequence>MVDATAGHEMLTFMDAFSGYNQILMHLDDQEKTAFITERGTYCYKVIPFGLRNAGATNQRLVNRMFKRQLGNTMEVYIDDMLVKSKKASDHIRKNEKFIWTEQHEAALQQLKQYLSEPPLLSKPMEKKELQLYLAVTESTISDVLVREEDDKQLPIYYVSKSLLSAKMRMSKWAIQLGCFDIRYEPHTTIKSQALTDFVADFNPSIQHEVDREVNILSDTGTSLTWTIYTDGSSNTRGTVLGIVLKSPQWGIFLWDCVAHADHDLSLVFGGEVARRRDMLKFSV</sequence>
<dbReference type="GeneID" id="130464025"/>
<feature type="domain" description="Reverse transcriptase" evidence="1">
    <location>
        <begin position="3"/>
        <end position="116"/>
    </location>
</feature>
<dbReference type="InterPro" id="IPR053134">
    <property type="entry name" value="RNA-dir_DNA_polymerase"/>
</dbReference>
<evidence type="ECO:0000313" key="3">
    <source>
        <dbReference type="RefSeq" id="XP_056689354.1"/>
    </source>
</evidence>
<evidence type="ECO:0000313" key="2">
    <source>
        <dbReference type="Proteomes" id="UP000813463"/>
    </source>
</evidence>
<gene>
    <name evidence="3" type="primary">LOC130464025</name>
</gene>
<dbReference type="Gene3D" id="3.10.10.10">
    <property type="entry name" value="HIV Type 1 Reverse Transcriptase, subunit A, domain 1"/>
    <property type="match status" value="1"/>
</dbReference>
<dbReference type="PANTHER" id="PTHR24559">
    <property type="entry name" value="TRANSPOSON TY3-I GAG-POL POLYPROTEIN"/>
    <property type="match status" value="1"/>
</dbReference>
<protein>
    <recommendedName>
        <fullName evidence="1">Reverse transcriptase domain-containing protein</fullName>
    </recommendedName>
</protein>
<organism evidence="2 3">
    <name type="scientific">Spinacia oleracea</name>
    <name type="common">Spinach</name>
    <dbReference type="NCBI Taxonomy" id="3562"/>
    <lineage>
        <taxon>Eukaryota</taxon>
        <taxon>Viridiplantae</taxon>
        <taxon>Streptophyta</taxon>
        <taxon>Embryophyta</taxon>
        <taxon>Tracheophyta</taxon>
        <taxon>Spermatophyta</taxon>
        <taxon>Magnoliopsida</taxon>
        <taxon>eudicotyledons</taxon>
        <taxon>Gunneridae</taxon>
        <taxon>Pentapetalae</taxon>
        <taxon>Caryophyllales</taxon>
        <taxon>Chenopodiaceae</taxon>
        <taxon>Chenopodioideae</taxon>
        <taxon>Anserineae</taxon>
        <taxon>Spinacia</taxon>
    </lineage>
</organism>
<dbReference type="Proteomes" id="UP000813463">
    <property type="component" value="Chromosome 1"/>
</dbReference>
<dbReference type="CDD" id="cd01647">
    <property type="entry name" value="RT_LTR"/>
    <property type="match status" value="1"/>
</dbReference>
<dbReference type="Pfam" id="PF00078">
    <property type="entry name" value="RVT_1"/>
    <property type="match status" value="1"/>
</dbReference>
<dbReference type="RefSeq" id="XP_056689354.1">
    <property type="nucleotide sequence ID" value="XM_056833376.1"/>
</dbReference>
<accession>A0ABM3R165</accession>
<reference evidence="3" key="2">
    <citation type="submission" date="2025-08" db="UniProtKB">
        <authorList>
            <consortium name="RefSeq"/>
        </authorList>
    </citation>
    <scope>IDENTIFICATION</scope>
    <source>
        <tissue evidence="3">Leaf</tissue>
    </source>
</reference>
<dbReference type="PANTHER" id="PTHR24559:SF431">
    <property type="entry name" value="RNA-DIRECTED DNA POLYMERASE HOMOLOG"/>
    <property type="match status" value="1"/>
</dbReference>
<reference evidence="2" key="1">
    <citation type="journal article" date="2021" name="Nat. Commun.">
        <title>Genomic analyses provide insights into spinach domestication and the genetic basis of agronomic traits.</title>
        <authorList>
            <person name="Cai X."/>
            <person name="Sun X."/>
            <person name="Xu C."/>
            <person name="Sun H."/>
            <person name="Wang X."/>
            <person name="Ge C."/>
            <person name="Zhang Z."/>
            <person name="Wang Q."/>
            <person name="Fei Z."/>
            <person name="Jiao C."/>
            <person name="Wang Q."/>
        </authorList>
    </citation>
    <scope>NUCLEOTIDE SEQUENCE [LARGE SCALE GENOMIC DNA]</scope>
    <source>
        <strain evidence="2">cv. Varoflay</strain>
    </source>
</reference>
<dbReference type="InterPro" id="IPR000477">
    <property type="entry name" value="RT_dom"/>
</dbReference>
<keyword evidence="2" id="KW-1185">Reference proteome</keyword>
<evidence type="ECO:0000259" key="1">
    <source>
        <dbReference type="Pfam" id="PF00078"/>
    </source>
</evidence>
<dbReference type="SUPFAM" id="SSF56672">
    <property type="entry name" value="DNA/RNA polymerases"/>
    <property type="match status" value="1"/>
</dbReference>
<dbReference type="Gene3D" id="3.30.70.270">
    <property type="match status" value="1"/>
</dbReference>
<dbReference type="InterPro" id="IPR043502">
    <property type="entry name" value="DNA/RNA_pol_sf"/>
</dbReference>
<name>A0ABM3R165_SPIOL</name>